<gene>
    <name evidence="1" type="ORF">JYU34_010354</name>
</gene>
<proteinExistence type="predicted"/>
<organism evidence="1 2">
    <name type="scientific">Plutella xylostella</name>
    <name type="common">Diamondback moth</name>
    <name type="synonym">Plutella maculipennis</name>
    <dbReference type="NCBI Taxonomy" id="51655"/>
    <lineage>
        <taxon>Eukaryota</taxon>
        <taxon>Metazoa</taxon>
        <taxon>Ecdysozoa</taxon>
        <taxon>Arthropoda</taxon>
        <taxon>Hexapoda</taxon>
        <taxon>Insecta</taxon>
        <taxon>Pterygota</taxon>
        <taxon>Neoptera</taxon>
        <taxon>Endopterygota</taxon>
        <taxon>Lepidoptera</taxon>
        <taxon>Glossata</taxon>
        <taxon>Ditrysia</taxon>
        <taxon>Yponomeutoidea</taxon>
        <taxon>Plutellidae</taxon>
        <taxon>Plutella</taxon>
    </lineage>
</organism>
<protein>
    <submittedName>
        <fullName evidence="1">Uncharacterized protein</fullName>
    </submittedName>
</protein>
<name>A0ABQ7QJF2_PLUXY</name>
<dbReference type="EMBL" id="JAHIBW010000014">
    <property type="protein sequence ID" value="KAG7304939.1"/>
    <property type="molecule type" value="Genomic_DNA"/>
</dbReference>
<evidence type="ECO:0000313" key="2">
    <source>
        <dbReference type="Proteomes" id="UP000823941"/>
    </source>
</evidence>
<sequence>MQWVRLDQSTGSGSARSNVLELLERNEAGRRHVAATFLPLGSNYFDENLNTEEHSTLVAFHEVQAAGQLFQPTCFKLMLESIISDDIWVDPGVEVQIVNVENSHSSKT</sequence>
<dbReference type="Proteomes" id="UP000823941">
    <property type="component" value="Chromosome 14"/>
</dbReference>
<evidence type="ECO:0000313" key="1">
    <source>
        <dbReference type="EMBL" id="KAG7304939.1"/>
    </source>
</evidence>
<accession>A0ABQ7QJF2</accession>
<reference evidence="1 2" key="1">
    <citation type="submission" date="2021-06" db="EMBL/GenBank/DDBJ databases">
        <title>A haploid diamondback moth (Plutella xylostella L.) genome assembly resolves 31 chromosomes and identifies a diamide resistance mutation.</title>
        <authorList>
            <person name="Ward C.M."/>
            <person name="Perry K.D."/>
            <person name="Baker G."/>
            <person name="Powis K."/>
            <person name="Heckel D.G."/>
            <person name="Baxter S.W."/>
        </authorList>
    </citation>
    <scope>NUCLEOTIDE SEQUENCE [LARGE SCALE GENOMIC DNA]</scope>
    <source>
        <strain evidence="1 2">LV</strain>
        <tissue evidence="1">Single pupa</tissue>
    </source>
</reference>
<keyword evidence="2" id="KW-1185">Reference proteome</keyword>
<comment type="caution">
    <text evidence="1">The sequence shown here is derived from an EMBL/GenBank/DDBJ whole genome shotgun (WGS) entry which is preliminary data.</text>
</comment>